<comment type="caution">
    <text evidence="2">The sequence shown here is derived from an EMBL/GenBank/DDBJ whole genome shotgun (WGS) entry which is preliminary data.</text>
</comment>
<keyword evidence="3" id="KW-1185">Reference proteome</keyword>
<accession>K0S7M5</accession>
<feature type="region of interest" description="Disordered" evidence="1">
    <location>
        <begin position="1"/>
        <end position="96"/>
    </location>
</feature>
<evidence type="ECO:0000313" key="2">
    <source>
        <dbReference type="EMBL" id="EJK54817.1"/>
    </source>
</evidence>
<dbReference type="AlphaFoldDB" id="K0S7M5"/>
<feature type="compositionally biased region" description="Basic residues" evidence="1">
    <location>
        <begin position="133"/>
        <end position="142"/>
    </location>
</feature>
<feature type="region of interest" description="Disordered" evidence="1">
    <location>
        <begin position="131"/>
        <end position="185"/>
    </location>
</feature>
<protein>
    <submittedName>
        <fullName evidence="2">Uncharacterized protein</fullName>
    </submittedName>
</protein>
<evidence type="ECO:0000313" key="3">
    <source>
        <dbReference type="Proteomes" id="UP000266841"/>
    </source>
</evidence>
<reference evidence="2 3" key="1">
    <citation type="journal article" date="2012" name="Genome Biol.">
        <title>Genome and low-iron response of an oceanic diatom adapted to chronic iron limitation.</title>
        <authorList>
            <person name="Lommer M."/>
            <person name="Specht M."/>
            <person name="Roy A.S."/>
            <person name="Kraemer L."/>
            <person name="Andreson R."/>
            <person name="Gutowska M.A."/>
            <person name="Wolf J."/>
            <person name="Bergner S.V."/>
            <person name="Schilhabel M.B."/>
            <person name="Klostermeier U.C."/>
            <person name="Beiko R.G."/>
            <person name="Rosenstiel P."/>
            <person name="Hippler M."/>
            <person name="Laroche J."/>
        </authorList>
    </citation>
    <scope>NUCLEOTIDE SEQUENCE [LARGE SCALE GENOMIC DNA]</scope>
    <source>
        <strain evidence="2 3">CCMP1005</strain>
    </source>
</reference>
<gene>
    <name evidence="2" type="ORF">THAOC_25524</name>
</gene>
<evidence type="ECO:0000256" key="1">
    <source>
        <dbReference type="SAM" id="MobiDB-lite"/>
    </source>
</evidence>
<feature type="compositionally biased region" description="Low complexity" evidence="1">
    <location>
        <begin position="39"/>
        <end position="61"/>
    </location>
</feature>
<name>K0S7M5_THAOC</name>
<proteinExistence type="predicted"/>
<sequence length="208" mass="22003">MTNHRSRAAGALQPPSAQREVGDQLPAARGFPSVDEPLQQSRAQPAVVARAAPRPCGVLRVRPPPPPRLSSLSGPFAGRPSPRRGRLARTSGCPPDCKYTPKRTAGLARVDAPIRVDGACLFLRGRESVPKRPALRGPRRIPCRGGVPRPGERQGRGGGQPEGLSGRRGCARANQGPCGILDGGTRRQVGRMRVGGLGTAPSWESWMG</sequence>
<dbReference type="EMBL" id="AGNL01035235">
    <property type="protein sequence ID" value="EJK54817.1"/>
    <property type="molecule type" value="Genomic_DNA"/>
</dbReference>
<organism evidence="2 3">
    <name type="scientific">Thalassiosira oceanica</name>
    <name type="common">Marine diatom</name>
    <dbReference type="NCBI Taxonomy" id="159749"/>
    <lineage>
        <taxon>Eukaryota</taxon>
        <taxon>Sar</taxon>
        <taxon>Stramenopiles</taxon>
        <taxon>Ochrophyta</taxon>
        <taxon>Bacillariophyta</taxon>
        <taxon>Coscinodiscophyceae</taxon>
        <taxon>Thalassiosirophycidae</taxon>
        <taxon>Thalassiosirales</taxon>
        <taxon>Thalassiosiraceae</taxon>
        <taxon>Thalassiosira</taxon>
    </lineage>
</organism>
<dbReference type="Proteomes" id="UP000266841">
    <property type="component" value="Unassembled WGS sequence"/>
</dbReference>